<organism evidence="6 7">
    <name type="scientific">Raoultibacter timonensis</name>
    <dbReference type="NCBI Taxonomy" id="1907662"/>
    <lineage>
        <taxon>Bacteria</taxon>
        <taxon>Bacillati</taxon>
        <taxon>Actinomycetota</taxon>
        <taxon>Coriobacteriia</taxon>
        <taxon>Eggerthellales</taxon>
        <taxon>Eggerthellaceae</taxon>
        <taxon>Raoultibacter</taxon>
    </lineage>
</organism>
<dbReference type="InterPro" id="IPR006657">
    <property type="entry name" value="MoPterin_dinucl-bd_dom"/>
</dbReference>
<reference evidence="6 7" key="1">
    <citation type="submission" date="2022-01" db="EMBL/GenBank/DDBJ databases">
        <title>Novel bile acid biosynthetic pathways are enriched in the microbiome of centenarians.</title>
        <authorList>
            <person name="Sato Y."/>
            <person name="Atarashi K."/>
            <person name="Plichta R.D."/>
            <person name="Arai Y."/>
            <person name="Sasajima S."/>
            <person name="Kearney M.S."/>
            <person name="Suda W."/>
            <person name="Takeshita K."/>
            <person name="Sasaki T."/>
            <person name="Okamoto S."/>
            <person name="Skelly N.A."/>
            <person name="Okamura Y."/>
            <person name="Vlamakis H."/>
            <person name="Li Y."/>
            <person name="Tanoue T."/>
            <person name="Takei H."/>
            <person name="Nittono H."/>
            <person name="Narushima S."/>
            <person name="Irie J."/>
            <person name="Itoh H."/>
            <person name="Moriya K."/>
            <person name="Sugiura Y."/>
            <person name="Suematsu M."/>
            <person name="Moritoki N."/>
            <person name="Shibata S."/>
            <person name="Littman R.D."/>
            <person name="Fischbach A.M."/>
            <person name="Uwamino Y."/>
            <person name="Inoue T."/>
            <person name="Honda A."/>
            <person name="Hattori M."/>
            <person name="Murai T."/>
            <person name="Xavier J.R."/>
            <person name="Hirose N."/>
            <person name="Honda K."/>
        </authorList>
    </citation>
    <scope>NUCLEOTIDE SEQUENCE [LARGE SCALE GENOMIC DNA]</scope>
    <source>
        <strain evidence="6 7">CE91-St30</strain>
    </source>
</reference>
<evidence type="ECO:0000256" key="2">
    <source>
        <dbReference type="ARBA" id="ARBA00022723"/>
    </source>
</evidence>
<dbReference type="Pfam" id="PF00384">
    <property type="entry name" value="Molybdopterin"/>
    <property type="match status" value="1"/>
</dbReference>
<dbReference type="InterPro" id="IPR049032">
    <property type="entry name" value="AhtL-like_N"/>
</dbReference>
<dbReference type="InterPro" id="IPR009010">
    <property type="entry name" value="Asp_de-COase-like_dom_sf"/>
</dbReference>
<dbReference type="EMBL" id="AP025564">
    <property type="protein sequence ID" value="BDE95177.1"/>
    <property type="molecule type" value="Genomic_DNA"/>
</dbReference>
<keyword evidence="2" id="KW-0479">Metal-binding</keyword>
<dbReference type="RefSeq" id="WP_244411627.1">
    <property type="nucleotide sequence ID" value="NZ_AP025564.1"/>
</dbReference>
<dbReference type="Gene3D" id="2.20.25.340">
    <property type="match status" value="1"/>
</dbReference>
<keyword evidence="7" id="KW-1185">Reference proteome</keyword>
<dbReference type="Pfam" id="PF01568">
    <property type="entry name" value="Molydop_binding"/>
    <property type="match status" value="1"/>
</dbReference>
<dbReference type="Gene3D" id="3.40.228.10">
    <property type="entry name" value="Dimethylsulfoxide Reductase, domain 2"/>
    <property type="match status" value="1"/>
</dbReference>
<evidence type="ECO:0000259" key="3">
    <source>
        <dbReference type="Pfam" id="PF00384"/>
    </source>
</evidence>
<feature type="domain" description="Molybdopterin dinucleotide-binding" evidence="4">
    <location>
        <begin position="701"/>
        <end position="820"/>
    </location>
</feature>
<dbReference type="Proteomes" id="UP001320544">
    <property type="component" value="Chromosome"/>
</dbReference>
<evidence type="ECO:0000313" key="6">
    <source>
        <dbReference type="EMBL" id="BDE95177.1"/>
    </source>
</evidence>
<protein>
    <submittedName>
        <fullName evidence="6">Dehydrogenase</fullName>
    </submittedName>
</protein>
<evidence type="ECO:0000259" key="4">
    <source>
        <dbReference type="Pfam" id="PF01568"/>
    </source>
</evidence>
<dbReference type="PANTHER" id="PTHR43742:SF3">
    <property type="entry name" value="DIMETHYL SULFOXIDE REDUCTASE DMSA"/>
    <property type="match status" value="1"/>
</dbReference>
<dbReference type="Gene3D" id="2.40.40.20">
    <property type="match status" value="1"/>
</dbReference>
<evidence type="ECO:0000259" key="5">
    <source>
        <dbReference type="Pfam" id="PF21423"/>
    </source>
</evidence>
<name>A0ABN6MAX8_9ACTN</name>
<dbReference type="Pfam" id="PF21423">
    <property type="entry name" value="AhtL-like_1st"/>
    <property type="match status" value="1"/>
</dbReference>
<dbReference type="InterPro" id="IPR006656">
    <property type="entry name" value="Mopterin_OxRdtase"/>
</dbReference>
<dbReference type="SUPFAM" id="SSF50692">
    <property type="entry name" value="ADC-like"/>
    <property type="match status" value="1"/>
</dbReference>
<dbReference type="InterPro" id="IPR050612">
    <property type="entry name" value="Prok_Mopterin_Oxidored"/>
</dbReference>
<evidence type="ECO:0000256" key="1">
    <source>
        <dbReference type="ARBA" id="ARBA00010312"/>
    </source>
</evidence>
<proteinExistence type="inferred from homology"/>
<accession>A0ABN6MAX8</accession>
<feature type="domain" description="Molybdopterin oxidoreductase" evidence="3">
    <location>
        <begin position="79"/>
        <end position="580"/>
    </location>
</feature>
<evidence type="ECO:0000313" key="7">
    <source>
        <dbReference type="Proteomes" id="UP001320544"/>
    </source>
</evidence>
<dbReference type="PANTHER" id="PTHR43742">
    <property type="entry name" value="TRIMETHYLAMINE-N-OXIDE REDUCTASE"/>
    <property type="match status" value="1"/>
</dbReference>
<dbReference type="SUPFAM" id="SSF53706">
    <property type="entry name" value="Formate dehydrogenase/DMSO reductase, domains 1-3"/>
    <property type="match status" value="1"/>
</dbReference>
<feature type="domain" description="Pyrogallol hydroxytransferase large subunit-like N-terminal" evidence="5">
    <location>
        <begin position="19"/>
        <end position="71"/>
    </location>
</feature>
<sequence length="851" mass="95884">MTEKRGTGIERKTTCTTAGALFVDVEDDRIVRLQPMHFDPEEVQSWNIEVNGKMYKPPLTQPLLPWGTASKQIIYSENRVKHPLKRVDWEPLDNRMPENRGISGYERISWDEMYDILEREMRRIIDTYGPSAFCWSHCAHPEWGQVHYFYSDLYRFWNMVGGTYREFSPNSWEGWAAGATFVWGYWPLKGLIPSTDLLQDVAEDSDLIVLWGTEPLFHNIYSGIDTARALKYFKDLGKSFVLIDPLYNETGLAVDAKWLRIVPGTDAALAAAIAHTWIAEGTYDQAYLDTHAIGFDEEHLPEGAPANSSFKSYILGLDKDGIEKTPAWAAEICGIPAYTIQALAREWGSKPTSLWSLFSGTCRRQYAHEHTRMQATLLAMQGLGKPGVNAVGSVLTLCGPYDAQNQIGPTGYVDGGINVVMDNYTPNIVRQFITFQKFNDCVKNPPQQWRGGHMDSFNAEMFWEEATYPAKGCSPVHFIWQRGSTMTNPPDHKRDIIAYRDASIETIVICAPWFDRECRYADLVLPITTAFEHQDITEPGSVAQMGASGMGLRSAVFHQQTIKPIGESKTDLEIFEELSRRLGYGDTYLEGNTEETIIRKIYDTTTIPMEYEAFKEKGYYVWPAPTNYKPNKEMKGFYEDPEANPVDTPTGKLEIFSTQLFKKYGPDNPDIPPVPHYIPEREGPANAALAERFPLQMCMAHPKFRFHGKYNDVEWLSENYKVYGPDGYPYEPVCLNPADAADRGLSDGDIVRVFNDRGSVLAGVKVTDRLTPGVAWLTYGAWNDPVDPEAGALDRGGDGNVLTQAEPMSDHYVSGAYNSCMIEIEAADLDALSNRYPEGFAGAWSTWNREG</sequence>
<comment type="similarity">
    <text evidence="1">Belongs to the prokaryotic molybdopterin-containing oxidoreductase family.</text>
</comment>
<dbReference type="Gene3D" id="3.40.50.740">
    <property type="match status" value="2"/>
</dbReference>
<gene>
    <name evidence="6" type="ORF">CE91St30_05100</name>
</gene>